<evidence type="ECO:0000313" key="3">
    <source>
        <dbReference type="Proteomes" id="UP000023435"/>
    </source>
</evidence>
<organism evidence="2 3">
    <name type="scientific">Lysobacter capsici AZ78</name>
    <dbReference type="NCBI Taxonomy" id="1444315"/>
    <lineage>
        <taxon>Bacteria</taxon>
        <taxon>Pseudomonadati</taxon>
        <taxon>Pseudomonadota</taxon>
        <taxon>Gammaproteobacteria</taxon>
        <taxon>Lysobacterales</taxon>
        <taxon>Lysobacteraceae</taxon>
        <taxon>Lysobacter</taxon>
    </lineage>
</organism>
<accession>A0A125MN40</accession>
<name>A0A125MN40_9GAMM</name>
<dbReference type="Pfam" id="PF15567">
    <property type="entry name" value="Imm35"/>
    <property type="match status" value="1"/>
</dbReference>
<protein>
    <recommendedName>
        <fullName evidence="1">Immunity protein 35 domain-containing protein</fullName>
    </recommendedName>
</protein>
<dbReference type="AlphaFoldDB" id="A0A125MN40"/>
<keyword evidence="3" id="KW-1185">Reference proteome</keyword>
<gene>
    <name evidence="2" type="ORF">AZ78_2912</name>
</gene>
<feature type="domain" description="Immunity protein 35" evidence="1">
    <location>
        <begin position="22"/>
        <end position="83"/>
    </location>
</feature>
<reference evidence="2 3" key="1">
    <citation type="journal article" date="2014" name="Genome Announc.">
        <title>Draft Genome Sequence of Lysobacter capsici AZ78, a Bacterium Antagonistic to Plant-Pathogenic Oomycetes.</title>
        <authorList>
            <person name="Puopolo G."/>
            <person name="Sonego P."/>
            <person name="Engelen K."/>
            <person name="Pertot I."/>
        </authorList>
    </citation>
    <scope>NUCLEOTIDE SEQUENCE [LARGE SCALE GENOMIC DNA]</scope>
    <source>
        <strain evidence="2 3">AZ78</strain>
    </source>
</reference>
<evidence type="ECO:0000259" key="1">
    <source>
        <dbReference type="Pfam" id="PF15567"/>
    </source>
</evidence>
<comment type="caution">
    <text evidence="2">The sequence shown here is derived from an EMBL/GenBank/DDBJ whole genome shotgun (WGS) entry which is preliminary data.</text>
</comment>
<dbReference type="InterPro" id="IPR029082">
    <property type="entry name" value="Imm35"/>
</dbReference>
<dbReference type="RefSeq" id="WP_051546926.1">
    <property type="nucleotide sequence ID" value="NZ_JAJA02000001.1"/>
</dbReference>
<sequence length="91" mass="10162">MAAIDFEAARHLAQTRIASHAHLGQDEFVLVPEHTRETARGWVFFYNSREFVETGNASAMLAGNGPILVERDGTVIDLPTHCDWEEAIRTP</sequence>
<dbReference type="EMBL" id="JAJA02000001">
    <property type="protein sequence ID" value="KWS05361.1"/>
    <property type="molecule type" value="Genomic_DNA"/>
</dbReference>
<evidence type="ECO:0000313" key="2">
    <source>
        <dbReference type="EMBL" id="KWS05361.1"/>
    </source>
</evidence>
<dbReference type="OrthoDB" id="3542635at2"/>
<proteinExistence type="predicted"/>
<dbReference type="Proteomes" id="UP000023435">
    <property type="component" value="Unassembled WGS sequence"/>
</dbReference>